<dbReference type="SMART" id="SM00320">
    <property type="entry name" value="WD40"/>
    <property type="match status" value="7"/>
</dbReference>
<dbReference type="Pfam" id="PF00069">
    <property type="entry name" value="Pkinase"/>
    <property type="match status" value="1"/>
</dbReference>
<dbReference type="PROSITE" id="PS00678">
    <property type="entry name" value="WD_REPEATS_1"/>
    <property type="match status" value="1"/>
</dbReference>
<evidence type="ECO:0000256" key="6">
    <source>
        <dbReference type="ARBA" id="ARBA00022840"/>
    </source>
</evidence>
<dbReference type="Pfam" id="PF00400">
    <property type="entry name" value="WD40"/>
    <property type="match status" value="2"/>
</dbReference>
<dbReference type="InterPro" id="IPR017441">
    <property type="entry name" value="Protein_kinase_ATP_BS"/>
</dbReference>
<dbReference type="SUPFAM" id="SSF56112">
    <property type="entry name" value="Protein kinase-like (PK-like)"/>
    <property type="match status" value="1"/>
</dbReference>
<evidence type="ECO:0000256" key="2">
    <source>
        <dbReference type="ARBA" id="ARBA00022679"/>
    </source>
</evidence>
<dbReference type="PROSITE" id="PS00107">
    <property type="entry name" value="PROTEIN_KINASE_ATP"/>
    <property type="match status" value="1"/>
</dbReference>
<dbReference type="PROSITE" id="PS00108">
    <property type="entry name" value="PROTEIN_KINASE_ST"/>
    <property type="match status" value="1"/>
</dbReference>
<dbReference type="Proteomes" id="UP001165136">
    <property type="component" value="Unassembled WGS sequence"/>
</dbReference>
<keyword evidence="2" id="KW-0808">Transferase</keyword>
<dbReference type="GO" id="GO:0004674">
    <property type="term" value="F:protein serine/threonine kinase activity"/>
    <property type="evidence" value="ECO:0007669"/>
    <property type="project" value="TreeGrafter"/>
</dbReference>
<dbReference type="Gene3D" id="1.10.510.10">
    <property type="entry name" value="Transferase(Phosphotransferase) domain 1"/>
    <property type="match status" value="1"/>
</dbReference>
<name>A0A9W6R0C9_9PSEU</name>
<proteinExistence type="predicted"/>
<dbReference type="EMBL" id="BSTI01000008">
    <property type="protein sequence ID" value="GLY67279.1"/>
    <property type="molecule type" value="Genomic_DNA"/>
</dbReference>
<feature type="binding site" evidence="8">
    <location>
        <position position="43"/>
    </location>
    <ligand>
        <name>ATP</name>
        <dbReference type="ChEBI" id="CHEBI:30616"/>
    </ligand>
</feature>
<feature type="region of interest" description="Disordered" evidence="9">
    <location>
        <begin position="301"/>
        <end position="350"/>
    </location>
</feature>
<keyword evidence="13" id="KW-1185">Reference proteome</keyword>
<feature type="repeat" description="WD" evidence="7">
    <location>
        <begin position="419"/>
        <end position="450"/>
    </location>
</feature>
<feature type="repeat" description="WD" evidence="7">
    <location>
        <begin position="684"/>
        <end position="710"/>
    </location>
</feature>
<dbReference type="PROSITE" id="PS50011">
    <property type="entry name" value="PROTEIN_KINASE_DOM"/>
    <property type="match status" value="1"/>
</dbReference>
<dbReference type="Pfam" id="PF07676">
    <property type="entry name" value="PD40"/>
    <property type="match status" value="1"/>
</dbReference>
<sequence length="710" mass="75295">MKPLATPSPREVGQYRVIAELGRGGMGQVLLGSGPDGRLVALKLVHAQFAADDGFRARFRREVDASRAVSGAYTAAVVDADPDAPTPWLASVFVPGPSLHEVIQTTGALPEQSVLRLAAGLATALIQIHRADLVHRDLKPSNVLLTDDGPRVIDFGIVRAVRGNGAGDLTRTGWLIGSPAFMSPEQANGEPVTPASDVFSLGSVIVAAAVGNSPFNDTATLRTLNNVVQADPDLSGLPTTIRDVVAPCLAKDPTQRPAPAELLDSIGLIAPSARPWPTAVHQLITRRHADVARILDLAPESTTITDDGPPTVTATRVDTTAPVEPGREPGTAESPNGRPTAALDRSTGSRTAQRWVRLGVPVVVVALAGVLVWILWPSPQTPLQETSPPPQTSSSTQTTSAPQIAEISAMTGALPAEYVEFSPDGRTLAMVSSDNAVMLWDVASRRQVGQIINMGGESDSSNVAFSPDGRTLITAKVDGGDSVVQQWEVASGRQTAQPLVINTGHEFSVKTPALSRDGGTVAVMNEDEDPGSVRLWDVAGRRQIGRLDTGLIRDMAFSPDGRIFVTTVVDDSGTTSLSLWDITSRQRVGEPITAQYKRDIDSFGFSSDGRVLMTTDEDRVRLWDTATYNQIRPPITISGRYNGHTVLSPDGRRLAALISGGTIEVWDVDNSRLIDSASTYGADTVAFSPDGRTLSTAGDDTVRLWSIPSS</sequence>
<dbReference type="RefSeq" id="WP_285487730.1">
    <property type="nucleotide sequence ID" value="NZ_BSTI01000008.1"/>
</dbReference>
<comment type="caution">
    <text evidence="12">The sequence shown here is derived from an EMBL/GenBank/DDBJ whole genome shotgun (WGS) entry which is preliminary data.</text>
</comment>
<accession>A0A9W6R0C9</accession>
<keyword evidence="10" id="KW-1133">Transmembrane helix</keyword>
<evidence type="ECO:0000256" key="9">
    <source>
        <dbReference type="SAM" id="MobiDB-lite"/>
    </source>
</evidence>
<evidence type="ECO:0000256" key="1">
    <source>
        <dbReference type="ARBA" id="ARBA00022574"/>
    </source>
</evidence>
<feature type="domain" description="Protein kinase" evidence="11">
    <location>
        <begin position="15"/>
        <end position="284"/>
    </location>
</feature>
<dbReference type="AlphaFoldDB" id="A0A9W6R0C9"/>
<gene>
    <name evidence="12" type="ORF">Atai01_38980</name>
</gene>
<keyword evidence="10" id="KW-0472">Membrane</keyword>
<evidence type="ECO:0000313" key="12">
    <source>
        <dbReference type="EMBL" id="GLY67279.1"/>
    </source>
</evidence>
<dbReference type="CDD" id="cd14014">
    <property type="entry name" value="STKc_PknB_like"/>
    <property type="match status" value="1"/>
</dbReference>
<evidence type="ECO:0000256" key="10">
    <source>
        <dbReference type="SAM" id="Phobius"/>
    </source>
</evidence>
<dbReference type="PROSITE" id="PS50082">
    <property type="entry name" value="WD_REPEATS_2"/>
    <property type="match status" value="2"/>
</dbReference>
<dbReference type="InterPro" id="IPR011009">
    <property type="entry name" value="Kinase-like_dom_sf"/>
</dbReference>
<dbReference type="InterPro" id="IPR015943">
    <property type="entry name" value="WD40/YVTN_repeat-like_dom_sf"/>
</dbReference>
<protein>
    <recommendedName>
        <fullName evidence="11">Protein kinase domain-containing protein</fullName>
    </recommendedName>
</protein>
<evidence type="ECO:0000259" key="11">
    <source>
        <dbReference type="PROSITE" id="PS50011"/>
    </source>
</evidence>
<keyword evidence="10" id="KW-0812">Transmembrane</keyword>
<dbReference type="InterPro" id="IPR000719">
    <property type="entry name" value="Prot_kinase_dom"/>
</dbReference>
<dbReference type="PROSITE" id="PS50294">
    <property type="entry name" value="WD_REPEATS_REGION"/>
    <property type="match status" value="1"/>
</dbReference>
<evidence type="ECO:0000313" key="13">
    <source>
        <dbReference type="Proteomes" id="UP001165136"/>
    </source>
</evidence>
<organism evidence="12 13">
    <name type="scientific">Amycolatopsis taiwanensis</name>
    <dbReference type="NCBI Taxonomy" id="342230"/>
    <lineage>
        <taxon>Bacteria</taxon>
        <taxon>Bacillati</taxon>
        <taxon>Actinomycetota</taxon>
        <taxon>Actinomycetes</taxon>
        <taxon>Pseudonocardiales</taxon>
        <taxon>Pseudonocardiaceae</taxon>
        <taxon>Amycolatopsis</taxon>
    </lineage>
</organism>
<dbReference type="InterPro" id="IPR011659">
    <property type="entry name" value="WD40"/>
</dbReference>
<dbReference type="PANTHER" id="PTHR43289">
    <property type="entry name" value="MITOGEN-ACTIVATED PROTEIN KINASE KINASE KINASE 20-RELATED"/>
    <property type="match status" value="1"/>
</dbReference>
<evidence type="ECO:0000256" key="4">
    <source>
        <dbReference type="ARBA" id="ARBA00022741"/>
    </source>
</evidence>
<keyword evidence="6 8" id="KW-0067">ATP-binding</keyword>
<dbReference type="Gene3D" id="2.130.10.10">
    <property type="entry name" value="YVTN repeat-like/Quinoprotein amine dehydrogenase"/>
    <property type="match status" value="2"/>
</dbReference>
<dbReference type="SUPFAM" id="SSF69322">
    <property type="entry name" value="Tricorn protease domain 2"/>
    <property type="match status" value="1"/>
</dbReference>
<reference evidence="12" key="1">
    <citation type="submission" date="2023-03" db="EMBL/GenBank/DDBJ databases">
        <title>Amycolatopsis taiwanensis NBRC 103393.</title>
        <authorList>
            <person name="Ichikawa N."/>
            <person name="Sato H."/>
            <person name="Tonouchi N."/>
        </authorList>
    </citation>
    <scope>NUCLEOTIDE SEQUENCE</scope>
    <source>
        <strain evidence="12">NBRC 103393</strain>
    </source>
</reference>
<dbReference type="InterPro" id="IPR001680">
    <property type="entry name" value="WD40_rpt"/>
</dbReference>
<feature type="region of interest" description="Disordered" evidence="9">
    <location>
        <begin position="382"/>
        <end position="401"/>
    </location>
</feature>
<keyword evidence="1 7" id="KW-0853">WD repeat</keyword>
<evidence type="ECO:0000256" key="5">
    <source>
        <dbReference type="ARBA" id="ARBA00022777"/>
    </source>
</evidence>
<dbReference type="InterPro" id="IPR019775">
    <property type="entry name" value="WD40_repeat_CS"/>
</dbReference>
<evidence type="ECO:0000256" key="8">
    <source>
        <dbReference type="PROSITE-ProRule" id="PRU10141"/>
    </source>
</evidence>
<dbReference type="InterPro" id="IPR008271">
    <property type="entry name" value="Ser/Thr_kinase_AS"/>
</dbReference>
<keyword evidence="5" id="KW-0418">Kinase</keyword>
<dbReference type="Gene3D" id="3.30.200.20">
    <property type="entry name" value="Phosphorylase Kinase, domain 1"/>
    <property type="match status" value="1"/>
</dbReference>
<dbReference type="SMART" id="SM00220">
    <property type="entry name" value="S_TKc"/>
    <property type="match status" value="1"/>
</dbReference>
<feature type="transmembrane region" description="Helical" evidence="10">
    <location>
        <begin position="355"/>
        <end position="376"/>
    </location>
</feature>
<dbReference type="PANTHER" id="PTHR43289:SF34">
    <property type="entry name" value="SERINE_THREONINE-PROTEIN KINASE YBDM-RELATED"/>
    <property type="match status" value="1"/>
</dbReference>
<keyword evidence="3" id="KW-0677">Repeat</keyword>
<keyword evidence="4 8" id="KW-0547">Nucleotide-binding</keyword>
<dbReference type="GO" id="GO:0005524">
    <property type="term" value="F:ATP binding"/>
    <property type="evidence" value="ECO:0007669"/>
    <property type="project" value="UniProtKB-UniRule"/>
</dbReference>
<evidence type="ECO:0000256" key="3">
    <source>
        <dbReference type="ARBA" id="ARBA00022737"/>
    </source>
</evidence>
<evidence type="ECO:0000256" key="7">
    <source>
        <dbReference type="PROSITE-ProRule" id="PRU00221"/>
    </source>
</evidence>